<name>A0A1M2VJE0_TRAPU</name>
<evidence type="ECO:0008006" key="3">
    <source>
        <dbReference type="Google" id="ProtNLM"/>
    </source>
</evidence>
<proteinExistence type="predicted"/>
<dbReference type="Proteomes" id="UP000184267">
    <property type="component" value="Unassembled WGS sequence"/>
</dbReference>
<comment type="caution">
    <text evidence="1">The sequence shown here is derived from an EMBL/GenBank/DDBJ whole genome shotgun (WGS) entry which is preliminary data.</text>
</comment>
<dbReference type="AlphaFoldDB" id="A0A1M2VJE0"/>
<evidence type="ECO:0000313" key="1">
    <source>
        <dbReference type="EMBL" id="OJT07709.1"/>
    </source>
</evidence>
<evidence type="ECO:0000313" key="2">
    <source>
        <dbReference type="Proteomes" id="UP000184267"/>
    </source>
</evidence>
<keyword evidence="2" id="KW-1185">Reference proteome</keyword>
<gene>
    <name evidence="1" type="ORF">TRAPUB_1399</name>
</gene>
<accession>A0A1M2VJE0</accession>
<organism evidence="1 2">
    <name type="scientific">Trametes pubescens</name>
    <name type="common">White-rot fungus</name>
    <dbReference type="NCBI Taxonomy" id="154538"/>
    <lineage>
        <taxon>Eukaryota</taxon>
        <taxon>Fungi</taxon>
        <taxon>Dikarya</taxon>
        <taxon>Basidiomycota</taxon>
        <taxon>Agaricomycotina</taxon>
        <taxon>Agaricomycetes</taxon>
        <taxon>Polyporales</taxon>
        <taxon>Polyporaceae</taxon>
        <taxon>Trametes</taxon>
    </lineage>
</organism>
<dbReference type="EMBL" id="MNAD01001132">
    <property type="protein sequence ID" value="OJT07709.1"/>
    <property type="molecule type" value="Genomic_DNA"/>
</dbReference>
<protein>
    <recommendedName>
        <fullName evidence="3">F-box domain-containing protein</fullName>
    </recommendedName>
</protein>
<sequence>MALVQSPTRNAQRALLNNIAEAVPDIAPMILPHSPTRNTQRTLLINSAQSVPECSDVYISTLEALQHFVELVSINPNIGRIVQDFIIKLPSGDAYPAQAVRTALRLIPKVQCLVIELPAGSPTTLLNGLQYPDLRIFSTNLPHRGLVSFLVAHPLLGSVILGSCGRSEACPLRGVELRSLTGLQCPSRCFAGIVQRSLVTATVALSRLNSMSSLAIQTITSRLHSLTIDYFTNDYDILARIATTLPHIRKLKLNEKRYPEVVSYSDHPRELECGVTGSRGREDAVVRGREDVGARGREDATALGH</sequence>
<reference evidence="1 2" key="1">
    <citation type="submission" date="2016-10" db="EMBL/GenBank/DDBJ databases">
        <title>Genome sequence of the basidiomycete white-rot fungus Trametes pubescens.</title>
        <authorList>
            <person name="Makela M.R."/>
            <person name="Granchi Z."/>
            <person name="Peng M."/>
            <person name="De Vries R.P."/>
            <person name="Grigoriev I."/>
            <person name="Riley R."/>
            <person name="Hilden K."/>
        </authorList>
    </citation>
    <scope>NUCLEOTIDE SEQUENCE [LARGE SCALE GENOMIC DNA]</scope>
    <source>
        <strain evidence="1 2">FBCC735</strain>
    </source>
</reference>
<dbReference type="OrthoDB" id="2795237at2759"/>